<gene>
    <name evidence="1" type="ORF">ACOC_LOCUS10498</name>
</gene>
<evidence type="ECO:0000313" key="2">
    <source>
        <dbReference type="Proteomes" id="UP000267027"/>
    </source>
</evidence>
<dbReference type="Proteomes" id="UP000267027">
    <property type="component" value="Unassembled WGS sequence"/>
</dbReference>
<protein>
    <submittedName>
        <fullName evidence="3">Shugoshin_C domain-containing protein</fullName>
    </submittedName>
</protein>
<reference evidence="3" key="1">
    <citation type="submission" date="2017-02" db="UniProtKB">
        <authorList>
            <consortium name="WormBaseParasite"/>
        </authorList>
    </citation>
    <scope>IDENTIFICATION</scope>
</reference>
<evidence type="ECO:0000313" key="1">
    <source>
        <dbReference type="EMBL" id="VDM62083.1"/>
    </source>
</evidence>
<reference evidence="1 2" key="2">
    <citation type="submission" date="2018-11" db="EMBL/GenBank/DDBJ databases">
        <authorList>
            <consortium name="Pathogen Informatics"/>
        </authorList>
    </citation>
    <scope>NUCLEOTIDE SEQUENCE [LARGE SCALE GENOMIC DNA]</scope>
    <source>
        <strain evidence="1 2">Costa Rica</strain>
    </source>
</reference>
<sequence length="636" mass="70067">MSEVRNTDEVVEHQKKSNFTWSLADDSSLRKALHEYQGHCFDRASRLQHEITMVGQKTLELNAELECMNANINYIANVKFMEQRLDDDYNTLTPLGKAVLDNSAGLREDTLTTLTNAIHQGIEDVSSICLALSIIGSSEFYSSISSSELISIERSPQRSTKVSTSSASRSPPRTLIECCGEGRVQVPVLPHGRNVEVQKDADMLPSSLIANFCTKKCTANLDGPAVLRHPPAVHPDQLTRVPLLCTESDEDHVRPFVHTSGIKKKSVNNLNWAGEQGVPTDANLAQERLPTTPDHKRSNTKFGCPPSPEGVSVLIFVVLEVKDTTSTSDSSVLGNNFIDGLSVRESLFESTDAQQQNVDVIIDKLLGNTESSPSVDLKGSSEKISTSMHIAKKYADMFDSDSDDEPLFPLRRSLFNSGVSKGMPRNDVDKAPPVSSVNSLKILAQSTHDRCPDIRTEQNAESIDELEVQTKCVIDTDANFSTSTDVHSGQKNLVTTAAWPLSSITKTRCRGPVRRPSNKIRSSALNDHESSDVLSRTFAAHCEGISEVKKDNSLHQRETISPGIPSLQPVIMSTSMEISKHSSVSYVEQMTKQSSIYLHGGFNFRRERNGNASELVNREAIRAYCSFVSHKDFMDS</sequence>
<organism evidence="3">
    <name type="scientific">Angiostrongylus costaricensis</name>
    <name type="common">Nematode worm</name>
    <dbReference type="NCBI Taxonomy" id="334426"/>
    <lineage>
        <taxon>Eukaryota</taxon>
        <taxon>Metazoa</taxon>
        <taxon>Ecdysozoa</taxon>
        <taxon>Nematoda</taxon>
        <taxon>Chromadorea</taxon>
        <taxon>Rhabditida</taxon>
        <taxon>Rhabditina</taxon>
        <taxon>Rhabditomorpha</taxon>
        <taxon>Strongyloidea</taxon>
        <taxon>Metastrongylidae</taxon>
        <taxon>Angiostrongylus</taxon>
    </lineage>
</organism>
<dbReference type="OMA" id="CYESEWS"/>
<proteinExistence type="predicted"/>
<keyword evidence="2" id="KW-1185">Reference proteome</keyword>
<dbReference type="EMBL" id="UYYA01004484">
    <property type="protein sequence ID" value="VDM62083.1"/>
    <property type="molecule type" value="Genomic_DNA"/>
</dbReference>
<evidence type="ECO:0000313" key="3">
    <source>
        <dbReference type="WBParaSite" id="ACOC_0001049701-mRNA-1"/>
    </source>
</evidence>
<dbReference type="AlphaFoldDB" id="A0A0R3PWG6"/>
<dbReference type="WBParaSite" id="ACOC_0001049701-mRNA-1">
    <property type="protein sequence ID" value="ACOC_0001049701-mRNA-1"/>
    <property type="gene ID" value="ACOC_0001049701"/>
</dbReference>
<name>A0A0R3PWG6_ANGCS</name>
<dbReference type="OrthoDB" id="10594811at2759"/>
<accession>A0A0R3PWG6</accession>